<evidence type="ECO:0000313" key="1">
    <source>
        <dbReference type="EMBL" id="GIF81124.1"/>
    </source>
</evidence>
<keyword evidence="2" id="KW-1185">Reference proteome</keyword>
<sequence length="219" mass="23110">MTVRPAVGDPLRPCPACPCWAYAGAPACPHCAALVDALVEEGWREHVTASFGDLSPGEQRDVARMVADEPHRHDWRVFDAALDRLACSGCGARLGLGPLDCAPCEVAHGNRYAAIETDRPGVPPGNEHAVRVNVSVVRRPHLTSPQELLARRLLLPLLLVGELPSTAEAQHFSTALKAAAARAGASALTRDPSILLTDPALTAVVAAGPYPHLFGPAPR</sequence>
<organism evidence="1 2">
    <name type="scientific">Catellatospora bangladeshensis</name>
    <dbReference type="NCBI Taxonomy" id="310355"/>
    <lineage>
        <taxon>Bacteria</taxon>
        <taxon>Bacillati</taxon>
        <taxon>Actinomycetota</taxon>
        <taxon>Actinomycetes</taxon>
        <taxon>Micromonosporales</taxon>
        <taxon>Micromonosporaceae</taxon>
        <taxon>Catellatospora</taxon>
    </lineage>
</organism>
<dbReference type="Proteomes" id="UP000601223">
    <property type="component" value="Unassembled WGS sequence"/>
</dbReference>
<comment type="caution">
    <text evidence="1">The sequence shown here is derived from an EMBL/GenBank/DDBJ whole genome shotgun (WGS) entry which is preliminary data.</text>
</comment>
<reference evidence="1 2" key="1">
    <citation type="submission" date="2021-01" db="EMBL/GenBank/DDBJ databases">
        <title>Whole genome shotgun sequence of Catellatospora bangladeshensis NBRC 107357.</title>
        <authorList>
            <person name="Komaki H."/>
            <person name="Tamura T."/>
        </authorList>
    </citation>
    <scope>NUCLEOTIDE SEQUENCE [LARGE SCALE GENOMIC DNA]</scope>
    <source>
        <strain evidence="1 2">NBRC 107357</strain>
    </source>
</reference>
<name>A0A8J3JNJ4_9ACTN</name>
<evidence type="ECO:0000313" key="2">
    <source>
        <dbReference type="Proteomes" id="UP000601223"/>
    </source>
</evidence>
<proteinExistence type="predicted"/>
<dbReference type="EMBL" id="BONF01000011">
    <property type="protein sequence ID" value="GIF81124.1"/>
    <property type="molecule type" value="Genomic_DNA"/>
</dbReference>
<dbReference type="AlphaFoldDB" id="A0A8J3JNJ4"/>
<dbReference type="RefSeq" id="WP_203745326.1">
    <property type="nucleotide sequence ID" value="NZ_BONF01000011.1"/>
</dbReference>
<protein>
    <submittedName>
        <fullName evidence="1">Uncharacterized protein</fullName>
    </submittedName>
</protein>
<accession>A0A8J3JNJ4</accession>
<gene>
    <name evidence="1" type="ORF">Cba03nite_24730</name>
</gene>